<evidence type="ECO:0000256" key="1">
    <source>
        <dbReference type="SAM" id="MobiDB-lite"/>
    </source>
</evidence>
<dbReference type="AlphaFoldDB" id="A0A9D5D244"/>
<comment type="caution">
    <text evidence="2">The sequence shown here is derived from an EMBL/GenBank/DDBJ whole genome shotgun (WGS) entry which is preliminary data.</text>
</comment>
<feature type="compositionally biased region" description="Polar residues" evidence="1">
    <location>
        <begin position="93"/>
        <end position="103"/>
    </location>
</feature>
<feature type="compositionally biased region" description="Polar residues" evidence="1">
    <location>
        <begin position="23"/>
        <end position="35"/>
    </location>
</feature>
<reference evidence="2" key="1">
    <citation type="submission" date="2021-03" db="EMBL/GenBank/DDBJ databases">
        <authorList>
            <person name="Li Z."/>
            <person name="Yang C."/>
        </authorList>
    </citation>
    <scope>NUCLEOTIDE SEQUENCE</scope>
    <source>
        <strain evidence="2">Dzin_1.0</strain>
        <tissue evidence="2">Leaf</tissue>
    </source>
</reference>
<name>A0A9D5D244_9LILI</name>
<feature type="compositionally biased region" description="Basic residues" evidence="1">
    <location>
        <begin position="52"/>
        <end position="65"/>
    </location>
</feature>
<reference evidence="2" key="2">
    <citation type="journal article" date="2022" name="Hortic Res">
        <title>The genome of Dioscorea zingiberensis sheds light on the biosynthesis, origin and evolution of the medicinally important diosgenin saponins.</title>
        <authorList>
            <person name="Li Y."/>
            <person name="Tan C."/>
            <person name="Li Z."/>
            <person name="Guo J."/>
            <person name="Li S."/>
            <person name="Chen X."/>
            <person name="Wang C."/>
            <person name="Dai X."/>
            <person name="Yang H."/>
            <person name="Song W."/>
            <person name="Hou L."/>
            <person name="Xu J."/>
            <person name="Tong Z."/>
            <person name="Xu A."/>
            <person name="Yuan X."/>
            <person name="Wang W."/>
            <person name="Yang Q."/>
            <person name="Chen L."/>
            <person name="Sun Z."/>
            <person name="Wang K."/>
            <person name="Pan B."/>
            <person name="Chen J."/>
            <person name="Bao Y."/>
            <person name="Liu F."/>
            <person name="Qi X."/>
            <person name="Gang D.R."/>
            <person name="Wen J."/>
            <person name="Li J."/>
        </authorList>
    </citation>
    <scope>NUCLEOTIDE SEQUENCE</scope>
    <source>
        <strain evidence="2">Dzin_1.0</strain>
    </source>
</reference>
<protein>
    <submittedName>
        <fullName evidence="2">Uncharacterized protein</fullName>
    </submittedName>
</protein>
<feature type="region of interest" description="Disordered" evidence="1">
    <location>
        <begin position="1"/>
        <end position="65"/>
    </location>
</feature>
<dbReference type="PANTHER" id="PTHR36385:SF1">
    <property type="entry name" value="OS07G0562900 PROTEIN"/>
    <property type="match status" value="1"/>
</dbReference>
<dbReference type="EMBL" id="JAGGNH010000002">
    <property type="protein sequence ID" value="KAJ0983698.1"/>
    <property type="molecule type" value="Genomic_DNA"/>
</dbReference>
<dbReference type="PANTHER" id="PTHR36385">
    <property type="entry name" value="OS07G0562900 PROTEIN"/>
    <property type="match status" value="1"/>
</dbReference>
<dbReference type="OrthoDB" id="1930685at2759"/>
<dbReference type="Proteomes" id="UP001085076">
    <property type="component" value="Miscellaneous, Linkage group lg02"/>
</dbReference>
<evidence type="ECO:0000313" key="2">
    <source>
        <dbReference type="EMBL" id="KAJ0983698.1"/>
    </source>
</evidence>
<organism evidence="2 3">
    <name type="scientific">Dioscorea zingiberensis</name>
    <dbReference type="NCBI Taxonomy" id="325984"/>
    <lineage>
        <taxon>Eukaryota</taxon>
        <taxon>Viridiplantae</taxon>
        <taxon>Streptophyta</taxon>
        <taxon>Embryophyta</taxon>
        <taxon>Tracheophyta</taxon>
        <taxon>Spermatophyta</taxon>
        <taxon>Magnoliopsida</taxon>
        <taxon>Liliopsida</taxon>
        <taxon>Dioscoreales</taxon>
        <taxon>Dioscoreaceae</taxon>
        <taxon>Dioscorea</taxon>
    </lineage>
</organism>
<sequence length="103" mass="11026">MGKQRNKKDKANGGAAAAPMDVSSENAADTPQAMDTSEGAISNPALKPVSGKIKKGIPLRRSKNLKKQKAIARAITNSEKSLEKVSKSKNKMSRIQSAKTLYE</sequence>
<accession>A0A9D5D244</accession>
<proteinExistence type="predicted"/>
<feature type="region of interest" description="Disordered" evidence="1">
    <location>
        <begin position="80"/>
        <end position="103"/>
    </location>
</feature>
<keyword evidence="3" id="KW-1185">Reference proteome</keyword>
<gene>
    <name evidence="2" type="ORF">J5N97_011953</name>
</gene>
<evidence type="ECO:0000313" key="3">
    <source>
        <dbReference type="Proteomes" id="UP001085076"/>
    </source>
</evidence>